<name>A0A9X6WN61_BACTU</name>
<proteinExistence type="predicted"/>
<gene>
    <name evidence="1" type="ORF">COJ15_16900</name>
</gene>
<comment type="caution">
    <text evidence="1">The sequence shown here is derived from an EMBL/GenBank/DDBJ whole genome shotgun (WGS) entry which is preliminary data.</text>
</comment>
<dbReference type="EMBL" id="NUVX01000029">
    <property type="protein sequence ID" value="PFJ38887.1"/>
    <property type="molecule type" value="Genomic_DNA"/>
</dbReference>
<evidence type="ECO:0000313" key="2">
    <source>
        <dbReference type="Proteomes" id="UP000224003"/>
    </source>
</evidence>
<evidence type="ECO:0000313" key="1">
    <source>
        <dbReference type="EMBL" id="PFJ38887.1"/>
    </source>
</evidence>
<dbReference type="AlphaFoldDB" id="A0A9X6WN61"/>
<organism evidence="1 2">
    <name type="scientific">Bacillus thuringiensis</name>
    <dbReference type="NCBI Taxonomy" id="1428"/>
    <lineage>
        <taxon>Bacteria</taxon>
        <taxon>Bacillati</taxon>
        <taxon>Bacillota</taxon>
        <taxon>Bacilli</taxon>
        <taxon>Bacillales</taxon>
        <taxon>Bacillaceae</taxon>
        <taxon>Bacillus</taxon>
        <taxon>Bacillus cereus group</taxon>
    </lineage>
</organism>
<accession>A0A9X6WN61</accession>
<evidence type="ECO:0008006" key="3">
    <source>
        <dbReference type="Google" id="ProtNLM"/>
    </source>
</evidence>
<protein>
    <recommendedName>
        <fullName evidence="3">DUF4365 domain-containing protein</fullName>
    </recommendedName>
</protein>
<sequence>MKTYDFNQVNKVAQAASEEIEEFLWGLPGTMKVVNVEKDRMYQGVDIDLLWYVRSKKDGKIVKKAIEIKGDRYYHTGNYFFETVSNTNKNTPGCFLITESDYIFYYFVDQKELHIIPTVETRQWFLENQTRFSESKTSTSSANGLLYASLGRKVPIRVVRANCNIPIIDIKPYI</sequence>
<dbReference type="Proteomes" id="UP000224003">
    <property type="component" value="Unassembled WGS sequence"/>
</dbReference>
<reference evidence="1 2" key="1">
    <citation type="submission" date="2017-09" db="EMBL/GenBank/DDBJ databases">
        <title>Large-scale bioinformatics analysis of Bacillus genomes uncovers conserved roles of natural products in bacterial physiology.</title>
        <authorList>
            <consortium name="Agbiome Team Llc"/>
            <person name="Bleich R.M."/>
            <person name="Grubbs K.J."/>
            <person name="Santa Maria K.C."/>
            <person name="Allen S.E."/>
            <person name="Farag S."/>
            <person name="Shank E.A."/>
            <person name="Bowers A."/>
        </authorList>
    </citation>
    <scope>NUCLEOTIDE SEQUENCE [LARGE SCALE GENOMIC DNA]</scope>
    <source>
        <strain evidence="1 2">AFS085496</strain>
    </source>
</reference>